<protein>
    <submittedName>
        <fullName evidence="1">Uncharacterized protein</fullName>
    </submittedName>
</protein>
<keyword evidence="2" id="KW-1185">Reference proteome</keyword>
<accession>A0ABV7UBM8</accession>
<sequence>MTENLARIIAAVAKHARDAAAYHEHMAATPGLNPGLASSHRWLAKRFLMAAVRVEQKDPETIKWVCGCLALDALFDEYELEVRRAEADTDPSP</sequence>
<dbReference type="EMBL" id="JBHRXY010000097">
    <property type="protein sequence ID" value="MFC3632230.1"/>
    <property type="molecule type" value="Genomic_DNA"/>
</dbReference>
<gene>
    <name evidence="1" type="ORF">ACFOM8_22790</name>
</gene>
<reference evidence="2" key="1">
    <citation type="journal article" date="2019" name="Int. J. Syst. Evol. Microbiol.">
        <title>The Global Catalogue of Microorganisms (GCM) 10K type strain sequencing project: providing services to taxonomists for standard genome sequencing and annotation.</title>
        <authorList>
            <consortium name="The Broad Institute Genomics Platform"/>
            <consortium name="The Broad Institute Genome Sequencing Center for Infectious Disease"/>
            <person name="Wu L."/>
            <person name="Ma J."/>
        </authorList>
    </citation>
    <scope>NUCLEOTIDE SEQUENCE [LARGE SCALE GENOMIC DNA]</scope>
    <source>
        <strain evidence="2">KCTC 42473</strain>
    </source>
</reference>
<proteinExistence type="predicted"/>
<evidence type="ECO:0000313" key="2">
    <source>
        <dbReference type="Proteomes" id="UP001595539"/>
    </source>
</evidence>
<dbReference type="Proteomes" id="UP001595539">
    <property type="component" value="Unassembled WGS sequence"/>
</dbReference>
<organism evidence="1 2">
    <name type="scientific">Paracoccus angustae</name>
    <dbReference type="NCBI Taxonomy" id="1671480"/>
    <lineage>
        <taxon>Bacteria</taxon>
        <taxon>Pseudomonadati</taxon>
        <taxon>Pseudomonadota</taxon>
        <taxon>Alphaproteobacteria</taxon>
        <taxon>Rhodobacterales</taxon>
        <taxon>Paracoccaceae</taxon>
        <taxon>Paracoccus</taxon>
    </lineage>
</organism>
<evidence type="ECO:0000313" key="1">
    <source>
        <dbReference type="EMBL" id="MFC3632230.1"/>
    </source>
</evidence>
<comment type="caution">
    <text evidence="1">The sequence shown here is derived from an EMBL/GenBank/DDBJ whole genome shotgun (WGS) entry which is preliminary data.</text>
</comment>
<name>A0ABV7UBM8_9RHOB</name>
<dbReference type="RefSeq" id="WP_146113108.1">
    <property type="nucleotide sequence ID" value="NZ_JBHRXY010000097.1"/>
</dbReference>